<protein>
    <submittedName>
        <fullName evidence="2">Uncharacterized protein</fullName>
    </submittedName>
</protein>
<evidence type="ECO:0000256" key="1">
    <source>
        <dbReference type="SAM" id="Phobius"/>
    </source>
</evidence>
<dbReference type="Proteomes" id="UP000429730">
    <property type="component" value="Unassembled WGS sequence"/>
</dbReference>
<organism evidence="2 3">
    <name type="scientific">Enterococcus faecalis</name>
    <name type="common">Streptococcus faecalis</name>
    <dbReference type="NCBI Taxonomy" id="1351"/>
    <lineage>
        <taxon>Bacteria</taxon>
        <taxon>Bacillati</taxon>
        <taxon>Bacillota</taxon>
        <taxon>Bacilli</taxon>
        <taxon>Lactobacillales</taxon>
        <taxon>Enterococcaceae</taxon>
        <taxon>Enterococcus</taxon>
    </lineage>
</organism>
<dbReference type="EMBL" id="WVTJ01000007">
    <property type="protein sequence ID" value="MXS52178.1"/>
    <property type="molecule type" value="Genomic_DNA"/>
</dbReference>
<feature type="transmembrane region" description="Helical" evidence="1">
    <location>
        <begin position="33"/>
        <end position="54"/>
    </location>
</feature>
<gene>
    <name evidence="2" type="ORF">GTI81_05460</name>
</gene>
<evidence type="ECO:0000313" key="2">
    <source>
        <dbReference type="EMBL" id="MXS52178.1"/>
    </source>
</evidence>
<name>A0AAP6RG47_ENTFL</name>
<sequence>MTKILGGIGLVFFIIAIRKLLKAHHHPKDRRIILIVGGLLLLGFFSMLFSSVGLSEKEYVQEVVNIVVDSDVKIKQTDVYSDEDMQDTADYLGKQMKKLKDIKPPSVLPQEIKDSHETLYEGIDKIRTGILEQDIEKIQAGQTIVSMSTVLYNDYIEKNQDKFNKE</sequence>
<proteinExistence type="predicted"/>
<keyword evidence="1" id="KW-1133">Transmembrane helix</keyword>
<accession>A0AAP6RG47</accession>
<dbReference type="RefSeq" id="WP_160808260.1">
    <property type="nucleotide sequence ID" value="NZ_WVTG01000010.1"/>
</dbReference>
<evidence type="ECO:0000313" key="3">
    <source>
        <dbReference type="Proteomes" id="UP000429730"/>
    </source>
</evidence>
<comment type="caution">
    <text evidence="2">The sequence shown here is derived from an EMBL/GenBank/DDBJ whole genome shotgun (WGS) entry which is preliminary data.</text>
</comment>
<dbReference type="AlphaFoldDB" id="A0AAP6RG47"/>
<feature type="transmembrane region" description="Helical" evidence="1">
    <location>
        <begin position="6"/>
        <end position="21"/>
    </location>
</feature>
<reference evidence="2 3" key="1">
    <citation type="submission" date="2019-04" db="EMBL/GenBank/DDBJ databases">
        <title>Step-wise assembly of the neonatal virome modulated by breast feeding.</title>
        <authorList>
            <person name="Liang G."/>
            <person name="Bushman F."/>
        </authorList>
    </citation>
    <scope>NUCLEOTIDE SEQUENCE [LARGE SCALE GENOMIC DNA]</scope>
    <source>
        <strain evidence="2 3">E3754</strain>
    </source>
</reference>
<keyword evidence="1" id="KW-0812">Transmembrane</keyword>
<keyword evidence="1" id="KW-0472">Membrane</keyword>